<protein>
    <submittedName>
        <fullName evidence="6">Uncharacterized protein</fullName>
    </submittedName>
</protein>
<evidence type="ECO:0000313" key="7">
    <source>
        <dbReference type="Proteomes" id="UP000224567"/>
    </source>
</evidence>
<dbReference type="SUPFAM" id="SSF53098">
    <property type="entry name" value="Ribonuclease H-like"/>
    <property type="match status" value="1"/>
</dbReference>
<comment type="subcellular location">
    <subcellularLocation>
        <location evidence="1">Nucleus</location>
    </subcellularLocation>
</comment>
<dbReference type="PANTHER" id="PTHR46481">
    <property type="entry name" value="ZINC FINGER BED DOMAIN-CONTAINING PROTEIN 4"/>
    <property type="match status" value="1"/>
</dbReference>
<organism evidence="6 7">
    <name type="scientific">Capsicum baccatum</name>
    <name type="common">Peruvian pepper</name>
    <dbReference type="NCBI Taxonomy" id="33114"/>
    <lineage>
        <taxon>Eukaryota</taxon>
        <taxon>Viridiplantae</taxon>
        <taxon>Streptophyta</taxon>
        <taxon>Embryophyta</taxon>
        <taxon>Tracheophyta</taxon>
        <taxon>Spermatophyta</taxon>
        <taxon>Magnoliopsida</taxon>
        <taxon>eudicotyledons</taxon>
        <taxon>Gunneridae</taxon>
        <taxon>Pentapetalae</taxon>
        <taxon>asterids</taxon>
        <taxon>lamiids</taxon>
        <taxon>Solanales</taxon>
        <taxon>Solanaceae</taxon>
        <taxon>Solanoideae</taxon>
        <taxon>Capsiceae</taxon>
        <taxon>Capsicum</taxon>
    </lineage>
</organism>
<evidence type="ECO:0000256" key="4">
    <source>
        <dbReference type="ARBA" id="ARBA00022833"/>
    </source>
</evidence>
<dbReference type="InterPro" id="IPR052035">
    <property type="entry name" value="ZnF_BED_domain_contain"/>
</dbReference>
<keyword evidence="3" id="KW-0863">Zinc-finger</keyword>
<dbReference type="Proteomes" id="UP000224567">
    <property type="component" value="Unassembled WGS sequence"/>
</dbReference>
<dbReference type="EMBL" id="MLFT02000011">
    <property type="protein sequence ID" value="PHT34670.1"/>
    <property type="molecule type" value="Genomic_DNA"/>
</dbReference>
<comment type="caution">
    <text evidence="6">The sequence shown here is derived from an EMBL/GenBank/DDBJ whole genome shotgun (WGS) entry which is preliminary data.</text>
</comment>
<keyword evidence="4" id="KW-0862">Zinc</keyword>
<reference evidence="7" key="2">
    <citation type="journal article" date="2017" name="J. Anim. Genet.">
        <title>Multiple reference genome sequences of hot pepper reveal the massive evolution of plant disease resistance genes by retroduplication.</title>
        <authorList>
            <person name="Kim S."/>
            <person name="Park J."/>
            <person name="Yeom S.-I."/>
            <person name="Kim Y.-M."/>
            <person name="Seo E."/>
            <person name="Kim K.-T."/>
            <person name="Kim M.-S."/>
            <person name="Lee J.M."/>
            <person name="Cheong K."/>
            <person name="Shin H.-S."/>
            <person name="Kim S.-B."/>
            <person name="Han K."/>
            <person name="Lee J."/>
            <person name="Park M."/>
            <person name="Lee H.-A."/>
            <person name="Lee H.-Y."/>
            <person name="Lee Y."/>
            <person name="Oh S."/>
            <person name="Lee J.H."/>
            <person name="Choi E."/>
            <person name="Choi E."/>
            <person name="Lee S.E."/>
            <person name="Jeon J."/>
            <person name="Kim H."/>
            <person name="Choi G."/>
            <person name="Song H."/>
            <person name="Lee J."/>
            <person name="Lee S.-C."/>
            <person name="Kwon J.-K."/>
            <person name="Lee H.-Y."/>
            <person name="Koo N."/>
            <person name="Hong Y."/>
            <person name="Kim R.W."/>
            <person name="Kang W.-H."/>
            <person name="Huh J.H."/>
            <person name="Kang B.-C."/>
            <person name="Yang T.-J."/>
            <person name="Lee Y.-H."/>
            <person name="Bennetzen J.L."/>
            <person name="Choi D."/>
        </authorList>
    </citation>
    <scope>NUCLEOTIDE SEQUENCE [LARGE SCALE GENOMIC DNA]</scope>
    <source>
        <strain evidence="7">cv. PBC81</strain>
    </source>
</reference>
<dbReference type="OrthoDB" id="1305095at2759"/>
<name>A0A2G2VNW2_CAPBA</name>
<keyword evidence="7" id="KW-1185">Reference proteome</keyword>
<proteinExistence type="predicted"/>
<dbReference type="GO" id="GO:0008270">
    <property type="term" value="F:zinc ion binding"/>
    <property type="evidence" value="ECO:0007669"/>
    <property type="project" value="UniProtKB-KW"/>
</dbReference>
<evidence type="ECO:0000256" key="3">
    <source>
        <dbReference type="ARBA" id="ARBA00022771"/>
    </source>
</evidence>
<dbReference type="STRING" id="33114.A0A2G2VNW2"/>
<reference evidence="6 7" key="1">
    <citation type="journal article" date="2017" name="Genome Biol.">
        <title>New reference genome sequences of hot pepper reveal the massive evolution of plant disease-resistance genes by retroduplication.</title>
        <authorList>
            <person name="Kim S."/>
            <person name="Park J."/>
            <person name="Yeom S.I."/>
            <person name="Kim Y.M."/>
            <person name="Seo E."/>
            <person name="Kim K.T."/>
            <person name="Kim M.S."/>
            <person name="Lee J.M."/>
            <person name="Cheong K."/>
            <person name="Shin H.S."/>
            <person name="Kim S.B."/>
            <person name="Han K."/>
            <person name="Lee J."/>
            <person name="Park M."/>
            <person name="Lee H.A."/>
            <person name="Lee H.Y."/>
            <person name="Lee Y."/>
            <person name="Oh S."/>
            <person name="Lee J.H."/>
            <person name="Choi E."/>
            <person name="Choi E."/>
            <person name="Lee S.E."/>
            <person name="Jeon J."/>
            <person name="Kim H."/>
            <person name="Choi G."/>
            <person name="Song H."/>
            <person name="Lee J."/>
            <person name="Lee S.C."/>
            <person name="Kwon J.K."/>
            <person name="Lee H.Y."/>
            <person name="Koo N."/>
            <person name="Hong Y."/>
            <person name="Kim R.W."/>
            <person name="Kang W.H."/>
            <person name="Huh J.H."/>
            <person name="Kang B.C."/>
            <person name="Yang T.J."/>
            <person name="Lee Y.H."/>
            <person name="Bennetzen J.L."/>
            <person name="Choi D."/>
        </authorList>
    </citation>
    <scope>NUCLEOTIDE SEQUENCE [LARGE SCALE GENOMIC DNA]</scope>
    <source>
        <strain evidence="7">cv. PBC81</strain>
    </source>
</reference>
<gene>
    <name evidence="6" type="ORF">CQW23_26470</name>
</gene>
<dbReference type="GO" id="GO:0005634">
    <property type="term" value="C:nucleus"/>
    <property type="evidence" value="ECO:0007669"/>
    <property type="project" value="UniProtKB-SubCell"/>
</dbReference>
<keyword evidence="5" id="KW-0539">Nucleus</keyword>
<sequence length="209" mass="24444">MKTSLEKADEAIEKVREGVKHIKHSEGRILKFVECIKNHGLSCSKKLRQDVTTHWNSTYQMLDSSLFYQQAYVQYKFLDVNFKYSIFEEEWKKVEVTAKFFRPFNEITTLFSSSKYPTANLNLPNEWKIQILAPLKEASVIALWKRDPSKMNKFLRWPTYFMEKSVRNIDFSPDGRCTLFRNGTGVEMAKGSDGYNIVLPKELVWDFGG</sequence>
<dbReference type="AlphaFoldDB" id="A0A2G2VNW2"/>
<evidence type="ECO:0000256" key="1">
    <source>
        <dbReference type="ARBA" id="ARBA00004123"/>
    </source>
</evidence>
<dbReference type="PANTHER" id="PTHR46481:SF10">
    <property type="entry name" value="ZINC FINGER BED DOMAIN-CONTAINING PROTEIN 39"/>
    <property type="match status" value="1"/>
</dbReference>
<keyword evidence="2" id="KW-0479">Metal-binding</keyword>
<accession>A0A2G2VNW2</accession>
<evidence type="ECO:0000313" key="6">
    <source>
        <dbReference type="EMBL" id="PHT34670.1"/>
    </source>
</evidence>
<evidence type="ECO:0000256" key="2">
    <source>
        <dbReference type="ARBA" id="ARBA00022723"/>
    </source>
</evidence>
<dbReference type="InterPro" id="IPR012337">
    <property type="entry name" value="RNaseH-like_sf"/>
</dbReference>
<evidence type="ECO:0000256" key="5">
    <source>
        <dbReference type="ARBA" id="ARBA00023242"/>
    </source>
</evidence>